<reference evidence="4 5" key="1">
    <citation type="journal article" date="2023" name="G3 (Bethesda)">
        <title>A chromosome-length genome assembly and annotation of blackberry (Rubus argutus, cv. 'Hillquist').</title>
        <authorList>
            <person name="Bruna T."/>
            <person name="Aryal R."/>
            <person name="Dudchenko O."/>
            <person name="Sargent D.J."/>
            <person name="Mead D."/>
            <person name="Buti M."/>
            <person name="Cavallini A."/>
            <person name="Hytonen T."/>
            <person name="Andres J."/>
            <person name="Pham M."/>
            <person name="Weisz D."/>
            <person name="Mascagni F."/>
            <person name="Usai G."/>
            <person name="Natali L."/>
            <person name="Bassil N."/>
            <person name="Fernandez G.E."/>
            <person name="Lomsadze A."/>
            <person name="Armour M."/>
            <person name="Olukolu B."/>
            <person name="Poorten T."/>
            <person name="Britton C."/>
            <person name="Davik J."/>
            <person name="Ashrafi H."/>
            <person name="Aiden E.L."/>
            <person name="Borodovsky M."/>
            <person name="Worthington M."/>
        </authorList>
    </citation>
    <scope>NUCLEOTIDE SEQUENCE [LARGE SCALE GENOMIC DNA]</scope>
    <source>
        <strain evidence="4">PI 553951</strain>
    </source>
</reference>
<dbReference type="InterPro" id="IPR002347">
    <property type="entry name" value="SDR_fam"/>
</dbReference>
<protein>
    <submittedName>
        <fullName evidence="4">Uncharacterized protein</fullName>
    </submittedName>
</protein>
<proteinExistence type="inferred from homology"/>
<keyword evidence="2" id="KW-0560">Oxidoreductase</keyword>
<keyword evidence="1" id="KW-0521">NADP</keyword>
<dbReference type="Proteomes" id="UP001457282">
    <property type="component" value="Unassembled WGS sequence"/>
</dbReference>
<organism evidence="4 5">
    <name type="scientific">Rubus argutus</name>
    <name type="common">Southern blackberry</name>
    <dbReference type="NCBI Taxonomy" id="59490"/>
    <lineage>
        <taxon>Eukaryota</taxon>
        <taxon>Viridiplantae</taxon>
        <taxon>Streptophyta</taxon>
        <taxon>Embryophyta</taxon>
        <taxon>Tracheophyta</taxon>
        <taxon>Spermatophyta</taxon>
        <taxon>Magnoliopsida</taxon>
        <taxon>eudicotyledons</taxon>
        <taxon>Gunneridae</taxon>
        <taxon>Pentapetalae</taxon>
        <taxon>rosids</taxon>
        <taxon>fabids</taxon>
        <taxon>Rosales</taxon>
        <taxon>Rosaceae</taxon>
        <taxon>Rosoideae</taxon>
        <taxon>Rosoideae incertae sedis</taxon>
        <taxon>Rubus</taxon>
    </lineage>
</organism>
<accession>A0AAW1W6S4</accession>
<evidence type="ECO:0000313" key="4">
    <source>
        <dbReference type="EMBL" id="KAK9920600.1"/>
    </source>
</evidence>
<dbReference type="FunFam" id="3.40.50.720:FF:000084">
    <property type="entry name" value="Short-chain dehydrogenase reductase"/>
    <property type="match status" value="1"/>
</dbReference>
<dbReference type="InterPro" id="IPR036291">
    <property type="entry name" value="NAD(P)-bd_dom_sf"/>
</dbReference>
<dbReference type="AlphaFoldDB" id="A0AAW1W6S4"/>
<dbReference type="Gene3D" id="3.40.50.720">
    <property type="entry name" value="NAD(P)-binding Rossmann-like Domain"/>
    <property type="match status" value="1"/>
</dbReference>
<dbReference type="PROSITE" id="PS00061">
    <property type="entry name" value="ADH_SHORT"/>
    <property type="match status" value="1"/>
</dbReference>
<name>A0AAW1W6S4_RUBAR</name>
<dbReference type="Pfam" id="PF13561">
    <property type="entry name" value="adh_short_C2"/>
    <property type="match status" value="1"/>
</dbReference>
<comment type="caution">
    <text evidence="4">The sequence shown here is derived from an EMBL/GenBank/DDBJ whole genome shotgun (WGS) entry which is preliminary data.</text>
</comment>
<evidence type="ECO:0000313" key="5">
    <source>
        <dbReference type="Proteomes" id="UP001457282"/>
    </source>
</evidence>
<dbReference type="PANTHER" id="PTHR42898">
    <property type="entry name" value="TROPINONE REDUCTASE"/>
    <property type="match status" value="1"/>
</dbReference>
<dbReference type="InterPro" id="IPR045000">
    <property type="entry name" value="TR"/>
</dbReference>
<evidence type="ECO:0000256" key="2">
    <source>
        <dbReference type="ARBA" id="ARBA00023002"/>
    </source>
</evidence>
<evidence type="ECO:0000256" key="3">
    <source>
        <dbReference type="ARBA" id="ARBA00025714"/>
    </source>
</evidence>
<dbReference type="PRINTS" id="PR00081">
    <property type="entry name" value="GDHRDH"/>
</dbReference>
<dbReference type="PANTHER" id="PTHR42898:SF28">
    <property type="entry name" value="TROPINONE REDUCTASE HOMOLOG"/>
    <property type="match status" value="1"/>
</dbReference>
<dbReference type="InterPro" id="IPR020904">
    <property type="entry name" value="Sc_DH/Rdtase_CS"/>
</dbReference>
<dbReference type="EMBL" id="JBEDUW010000006">
    <property type="protein sequence ID" value="KAK9920600.1"/>
    <property type="molecule type" value="Genomic_DNA"/>
</dbReference>
<sequence>MAGFNSQRWSLKGMTALVTGGTKGIGHAIVEELAGLGATVHTCARNQEQINERVQGWKSKGFKVTGSVCDLTSKSQREELIKTVSCVFDGKLNILVNNAATCTLRRTEEYTLEALSSMMGTNVEASYHLCQLSYPLLKASENASIVFIASIAGSIALPRLSAYAATKSAVIQISKNLACEWARDKIRTNTVAPWAVNTSAKVENNDHSEDFRRLIGRTPIRRVAEPNEISSLVSFLCLPAASYINGQVVNVDGGFTVSGF</sequence>
<gene>
    <name evidence="4" type="ORF">M0R45_029151</name>
</gene>
<dbReference type="SUPFAM" id="SSF51735">
    <property type="entry name" value="NAD(P)-binding Rossmann-fold domains"/>
    <property type="match status" value="1"/>
</dbReference>
<comment type="similarity">
    <text evidence="3">Belongs to the short-chain dehydrogenases/reductases (SDR) family. SDR65C subfamily.</text>
</comment>
<evidence type="ECO:0000256" key="1">
    <source>
        <dbReference type="ARBA" id="ARBA00022857"/>
    </source>
</evidence>
<dbReference type="PRINTS" id="PR00080">
    <property type="entry name" value="SDRFAMILY"/>
</dbReference>
<dbReference type="GO" id="GO:0016491">
    <property type="term" value="F:oxidoreductase activity"/>
    <property type="evidence" value="ECO:0007669"/>
    <property type="project" value="UniProtKB-KW"/>
</dbReference>
<keyword evidence="5" id="KW-1185">Reference proteome</keyword>